<keyword evidence="6" id="KW-0482">Metalloprotease</keyword>
<dbReference type="KEGG" id="aft:BBF96_07755"/>
<dbReference type="CDD" id="cd08071">
    <property type="entry name" value="MPN_DUF2466"/>
    <property type="match status" value="1"/>
</dbReference>
<name>A0A3S9T2W0_9FIRM</name>
<keyword evidence="5" id="KW-0862">Zinc</keyword>
<dbReference type="GO" id="GO:0046872">
    <property type="term" value="F:metal ion binding"/>
    <property type="evidence" value="ECO:0007669"/>
    <property type="project" value="UniProtKB-KW"/>
</dbReference>
<dbReference type="InterPro" id="IPR037518">
    <property type="entry name" value="MPN"/>
</dbReference>
<accession>A0A3S9T2W0</accession>
<sequence>MTDLPIDERPREKLIKWGPESLSNAELLAIILRTGSRNKTATGLAEELLGYINGLKGILDVSVEELLSIRGIGQVKAVQLVALGELTKRVHAAQYDKKTIQSANDLVEILMPRMRFLMKEVFLVVLLNSQNQILGIEEISKGSLNETIVHPREVFREAIRRSCSAIILAHNHPGGNPEPSLEDLKITRRLYKGGQLLGIQILDHLVLGDGRYVSLKERGII</sequence>
<evidence type="ECO:0000313" key="10">
    <source>
        <dbReference type="Proteomes" id="UP000267250"/>
    </source>
</evidence>
<dbReference type="InterPro" id="IPR010994">
    <property type="entry name" value="RuvA_2-like"/>
</dbReference>
<dbReference type="InterPro" id="IPR046778">
    <property type="entry name" value="UPF0758_N"/>
</dbReference>
<comment type="similarity">
    <text evidence="1 7">Belongs to the UPF0758 family.</text>
</comment>
<organism evidence="9 10">
    <name type="scientific">Anoxybacter fermentans</name>
    <dbReference type="NCBI Taxonomy" id="1323375"/>
    <lineage>
        <taxon>Bacteria</taxon>
        <taxon>Bacillati</taxon>
        <taxon>Bacillota</taxon>
        <taxon>Clostridia</taxon>
        <taxon>Halanaerobiales</taxon>
        <taxon>Anoxybacter</taxon>
    </lineage>
</organism>
<evidence type="ECO:0000256" key="3">
    <source>
        <dbReference type="ARBA" id="ARBA00022723"/>
    </source>
</evidence>
<dbReference type="InterPro" id="IPR025657">
    <property type="entry name" value="RadC_JAB"/>
</dbReference>
<evidence type="ECO:0000256" key="2">
    <source>
        <dbReference type="ARBA" id="ARBA00022670"/>
    </source>
</evidence>
<dbReference type="SUPFAM" id="SSF102712">
    <property type="entry name" value="JAB1/MPN domain"/>
    <property type="match status" value="1"/>
</dbReference>
<dbReference type="NCBIfam" id="TIGR00608">
    <property type="entry name" value="radc"/>
    <property type="match status" value="1"/>
</dbReference>
<feature type="domain" description="MPN" evidence="8">
    <location>
        <begin position="99"/>
        <end position="221"/>
    </location>
</feature>
<evidence type="ECO:0000256" key="6">
    <source>
        <dbReference type="ARBA" id="ARBA00023049"/>
    </source>
</evidence>
<dbReference type="GO" id="GO:0006508">
    <property type="term" value="P:proteolysis"/>
    <property type="evidence" value="ECO:0007669"/>
    <property type="project" value="UniProtKB-KW"/>
</dbReference>
<reference evidence="9 10" key="1">
    <citation type="submission" date="2016-07" db="EMBL/GenBank/DDBJ databases">
        <title>Genome and transcriptome analysis of iron-reducing fermentative bacteria Anoxybacter fermentans.</title>
        <authorList>
            <person name="Zeng X."/>
            <person name="Shao Z."/>
        </authorList>
    </citation>
    <scope>NUCLEOTIDE SEQUENCE [LARGE SCALE GENOMIC DNA]</scope>
    <source>
        <strain evidence="9 10">DY22613</strain>
    </source>
</reference>
<dbReference type="Pfam" id="PF04002">
    <property type="entry name" value="RadC"/>
    <property type="match status" value="1"/>
</dbReference>
<proteinExistence type="inferred from homology"/>
<evidence type="ECO:0000256" key="1">
    <source>
        <dbReference type="ARBA" id="ARBA00010243"/>
    </source>
</evidence>
<dbReference type="NCBIfam" id="NF000642">
    <property type="entry name" value="PRK00024.1"/>
    <property type="match status" value="1"/>
</dbReference>
<dbReference type="Gene3D" id="3.40.140.10">
    <property type="entry name" value="Cytidine Deaminase, domain 2"/>
    <property type="match status" value="1"/>
</dbReference>
<keyword evidence="10" id="KW-1185">Reference proteome</keyword>
<evidence type="ECO:0000256" key="4">
    <source>
        <dbReference type="ARBA" id="ARBA00022801"/>
    </source>
</evidence>
<keyword evidence="3" id="KW-0479">Metal-binding</keyword>
<dbReference type="EMBL" id="CP016379">
    <property type="protein sequence ID" value="AZR74863.1"/>
    <property type="molecule type" value="Genomic_DNA"/>
</dbReference>
<gene>
    <name evidence="9" type="ORF">BBF96_07755</name>
</gene>
<dbReference type="PANTHER" id="PTHR30471:SF3">
    <property type="entry name" value="UPF0758 PROTEIN YEES-RELATED"/>
    <property type="match status" value="1"/>
</dbReference>
<keyword evidence="2" id="KW-0645">Protease</keyword>
<dbReference type="PROSITE" id="PS50249">
    <property type="entry name" value="MPN"/>
    <property type="match status" value="1"/>
</dbReference>
<evidence type="ECO:0000256" key="7">
    <source>
        <dbReference type="RuleBase" id="RU003797"/>
    </source>
</evidence>
<dbReference type="SUPFAM" id="SSF47781">
    <property type="entry name" value="RuvA domain 2-like"/>
    <property type="match status" value="1"/>
</dbReference>
<keyword evidence="4" id="KW-0378">Hydrolase</keyword>
<dbReference type="Proteomes" id="UP000267250">
    <property type="component" value="Chromosome"/>
</dbReference>
<evidence type="ECO:0000313" key="9">
    <source>
        <dbReference type="EMBL" id="AZR74863.1"/>
    </source>
</evidence>
<dbReference type="InterPro" id="IPR001405">
    <property type="entry name" value="UPF0758"/>
</dbReference>
<evidence type="ECO:0000259" key="8">
    <source>
        <dbReference type="PROSITE" id="PS50249"/>
    </source>
</evidence>
<dbReference type="AlphaFoldDB" id="A0A3S9T2W0"/>
<evidence type="ECO:0000256" key="5">
    <source>
        <dbReference type="ARBA" id="ARBA00022833"/>
    </source>
</evidence>
<dbReference type="Pfam" id="PF20582">
    <property type="entry name" value="UPF0758_N"/>
    <property type="match status" value="1"/>
</dbReference>
<dbReference type="GO" id="GO:0008237">
    <property type="term" value="F:metallopeptidase activity"/>
    <property type="evidence" value="ECO:0007669"/>
    <property type="project" value="UniProtKB-KW"/>
</dbReference>
<dbReference type="PANTHER" id="PTHR30471">
    <property type="entry name" value="DNA REPAIR PROTEIN RADC"/>
    <property type="match status" value="1"/>
</dbReference>
<protein>
    <recommendedName>
        <fullName evidence="8">MPN domain-containing protein</fullName>
    </recommendedName>
</protein>